<evidence type="ECO:0000313" key="2">
    <source>
        <dbReference type="EMBL" id="APG77355.1"/>
    </source>
</evidence>
<sequence>MHILLLSFLFTPLFAEIRVKPPYAPFVTQGCFTPTPTENPVPATGLLVTDQSTTFYGLDHLMCSDFQPLHERLRKCELVTNPANVDFGLASNLVVPSTTGNLTKPIYNKTVDTIILFEGSSIGFTPNMHNFLPFGRKFYRLFYPLLTKYKTIVQTSNSTNQMQWTDGRPTTKIYPPGLKLLTVCFTTPNVHQSPSIKIRVLMDGKVQFSVFSANATVDIPPKYSCRPFLTNGENLTISLPKGKFIKTYGISYSYYTFSNPGNNLLHVVAQCRQSSDVCTLQTKACQETPNCLAHNLGPFDLSSNIEDNNKLFYDYLIQANKDSIWCAYNGKQYENTGCIFNSTYYTPFISNSPYKVWTQIENGEAKPLDRFNKILDRSRSWSVFDIDYKSFDAYDPLIAMLEHEGFRWVGGDLVKDNVTLASSISHAYSKFPTITVILCIVVVLSIISFGLSLLCSAKLQKTYRTN</sequence>
<reference evidence="2" key="1">
    <citation type="journal article" date="2016" name="Nature">
        <title>Redefining the invertebrate RNA virosphere.</title>
        <authorList>
            <person name="Shi M."/>
            <person name="Lin X.D."/>
            <person name="Tian J.H."/>
            <person name="Chen L.J."/>
            <person name="Chen X."/>
            <person name="Li C.X."/>
            <person name="Qin X.C."/>
            <person name="Li J."/>
            <person name="Cao J.P."/>
            <person name="Eden J.S."/>
            <person name="Buchmann J."/>
            <person name="Wang W."/>
            <person name="Xu J."/>
            <person name="Holmes E.C."/>
            <person name="Zhang Y.Z."/>
        </authorList>
    </citation>
    <scope>NUCLEOTIDE SEQUENCE [LARGE SCALE GENOMIC DNA]</scope>
    <source>
        <strain evidence="2">XZSJSC65757</strain>
    </source>
</reference>
<keyword evidence="1" id="KW-0472">Membrane</keyword>
<keyword evidence="3" id="KW-1185">Reference proteome</keyword>
<dbReference type="RefSeq" id="YP_009344972.1">
    <property type="nucleotide sequence ID" value="NC_033700.1"/>
</dbReference>
<dbReference type="GeneID" id="30999504"/>
<dbReference type="EMBL" id="KX883638">
    <property type="protein sequence ID" value="APG77355.1"/>
    <property type="molecule type" value="Genomic_RNA"/>
</dbReference>
<evidence type="ECO:0000313" key="3">
    <source>
        <dbReference type="Proteomes" id="UP000203263"/>
    </source>
</evidence>
<dbReference type="KEGG" id="vg:30999504"/>
<feature type="transmembrane region" description="Helical" evidence="1">
    <location>
        <begin position="431"/>
        <end position="454"/>
    </location>
</feature>
<evidence type="ECO:0000256" key="1">
    <source>
        <dbReference type="SAM" id="Phobius"/>
    </source>
</evidence>
<accession>A0A1L3KJ78</accession>
<dbReference type="Proteomes" id="UP000203263">
    <property type="component" value="Segment"/>
</dbReference>
<keyword evidence="1" id="KW-0812">Transmembrane</keyword>
<keyword evidence="1" id="KW-1133">Transmembrane helix</keyword>
<protein>
    <submittedName>
        <fullName evidence="2">Uncharacterized protein</fullName>
    </submittedName>
</protein>
<proteinExistence type="predicted"/>
<name>A0A1L3KJ78_9NIDO</name>
<organism evidence="2">
    <name type="scientific">Xinzhou toro-like virus</name>
    <dbReference type="NCBI Taxonomy" id="1923777"/>
    <lineage>
        <taxon>Viruses</taxon>
        <taxon>Riboviria</taxon>
        <taxon>Orthornavirae</taxon>
        <taxon>Pisuviricota</taxon>
        <taxon>Pisoniviricetes</taxon>
        <taxon>Nidovirales</taxon>
        <taxon>Tornidovirineae</taxon>
        <taxon>Tobaniviridae</taxon>
        <taxon>Serpentovirinae</taxon>
        <taxon>Infratovirus</taxon>
        <taxon>Xintolivirus</taxon>
        <taxon>Infratovirus hubeiense</taxon>
        <taxon>Infratovirus 1</taxon>
    </lineage>
</organism>